<dbReference type="KEGG" id="cqi:110698070"/>
<dbReference type="EC" id="5.3.3.8" evidence="5"/>
<comment type="similarity">
    <text evidence="4">Belongs to the enoyl-CoA hydratase/isomerase family.</text>
</comment>
<dbReference type="PANTHER" id="PTHR11941:SF75">
    <property type="entry name" value="ENOYL-COA HYDRATASE_ISOMERASE FAMILY PROTEIN"/>
    <property type="match status" value="1"/>
</dbReference>
<evidence type="ECO:0000256" key="3">
    <source>
        <dbReference type="ARBA" id="ARBA00005005"/>
    </source>
</evidence>
<reference evidence="7" key="2">
    <citation type="submission" date="2021-03" db="UniProtKB">
        <authorList>
            <consortium name="EnsemblPlants"/>
        </authorList>
    </citation>
    <scope>IDENTIFICATION</scope>
</reference>
<dbReference type="AlphaFoldDB" id="A0A803MB36"/>
<dbReference type="GeneID" id="110698070"/>
<dbReference type="InterPro" id="IPR029045">
    <property type="entry name" value="ClpP/crotonase-like_dom_sf"/>
</dbReference>
<dbReference type="GO" id="GO:0004165">
    <property type="term" value="F:delta(3)-delta(2)-enoyl-CoA isomerase activity"/>
    <property type="evidence" value="ECO:0007669"/>
    <property type="project" value="UniProtKB-EC"/>
</dbReference>
<evidence type="ECO:0000256" key="1">
    <source>
        <dbReference type="ARBA" id="ARBA00000452"/>
    </source>
</evidence>
<dbReference type="InterPro" id="IPR001753">
    <property type="entry name" value="Enoyl-CoA_hydra/iso"/>
</dbReference>
<dbReference type="CDD" id="cd06558">
    <property type="entry name" value="crotonase-like"/>
    <property type="match status" value="1"/>
</dbReference>
<comment type="pathway">
    <text evidence="3">Lipid metabolism; fatty acid beta-oxidation.</text>
</comment>
<dbReference type="GO" id="GO:0005777">
    <property type="term" value="C:peroxisome"/>
    <property type="evidence" value="ECO:0007669"/>
    <property type="project" value="TreeGrafter"/>
</dbReference>
<dbReference type="Gramene" id="AUR62026303-RA">
    <property type="protein sequence ID" value="AUR62026303-RA:cds"/>
    <property type="gene ID" value="AUR62026303"/>
</dbReference>
<evidence type="ECO:0000256" key="6">
    <source>
        <dbReference type="ARBA" id="ARBA00023098"/>
    </source>
</evidence>
<dbReference type="RefSeq" id="XP_021731165.1">
    <property type="nucleotide sequence ID" value="XM_021875473.1"/>
</dbReference>
<dbReference type="FunFam" id="3.90.226.10:FF:000049">
    <property type="entry name" value="Enoyl-CoA delta isomerase 3"/>
    <property type="match status" value="1"/>
</dbReference>
<dbReference type="Pfam" id="PF00378">
    <property type="entry name" value="ECH_1"/>
    <property type="match status" value="1"/>
</dbReference>
<dbReference type="OMA" id="SIVCTNP"/>
<name>A0A803MB36_CHEQI</name>
<dbReference type="SMR" id="A0A803MB36"/>
<evidence type="ECO:0000256" key="2">
    <source>
        <dbReference type="ARBA" id="ARBA00000765"/>
    </source>
</evidence>
<comment type="catalytic activity">
    <reaction evidence="2">
        <text>a (3E)-enoyl-CoA = a 4-saturated (2E)-enoyl-CoA</text>
        <dbReference type="Rhea" id="RHEA:45228"/>
        <dbReference type="ChEBI" id="CHEBI:58521"/>
        <dbReference type="ChEBI" id="CHEBI:85097"/>
        <dbReference type="EC" id="5.3.3.8"/>
    </reaction>
</comment>
<sequence>MCSVEKRGNIFILTLKSDDNNDEHRLNPTLIATIRSAIADIKSQSISDPQTPFALITTATGKFFSNGFDLKWAQSQSGKFLTHLHQMVDSFKPLVADLVSLLMPTIAAINGHAAAGGFALALAHDYVVMRKDKGVLYMSEVDIGMTFPEYFNVLFREKVGWKWRREIMMRGMKLKGEDGVKMGVVDEVVVGINGDEVLEKGLKLGEELLKKKWNGEVYCEIRKGLYPDLCNELGLIRKNVIVPRL</sequence>
<evidence type="ECO:0000256" key="5">
    <source>
        <dbReference type="ARBA" id="ARBA00012064"/>
    </source>
</evidence>
<organism evidence="7 8">
    <name type="scientific">Chenopodium quinoa</name>
    <name type="common">Quinoa</name>
    <dbReference type="NCBI Taxonomy" id="63459"/>
    <lineage>
        <taxon>Eukaryota</taxon>
        <taxon>Viridiplantae</taxon>
        <taxon>Streptophyta</taxon>
        <taxon>Embryophyta</taxon>
        <taxon>Tracheophyta</taxon>
        <taxon>Spermatophyta</taxon>
        <taxon>Magnoliopsida</taxon>
        <taxon>eudicotyledons</taxon>
        <taxon>Gunneridae</taxon>
        <taxon>Pentapetalae</taxon>
        <taxon>Caryophyllales</taxon>
        <taxon>Chenopodiaceae</taxon>
        <taxon>Chenopodioideae</taxon>
        <taxon>Atripliceae</taxon>
        <taxon>Chenopodium</taxon>
    </lineage>
</organism>
<accession>A0A803MB36</accession>
<keyword evidence="6" id="KW-0443">Lipid metabolism</keyword>
<evidence type="ECO:0000256" key="4">
    <source>
        <dbReference type="ARBA" id="ARBA00005254"/>
    </source>
</evidence>
<dbReference type="SUPFAM" id="SSF52096">
    <property type="entry name" value="ClpP/crotonase"/>
    <property type="match status" value="1"/>
</dbReference>
<evidence type="ECO:0000313" key="7">
    <source>
        <dbReference type="EnsemblPlants" id="AUR62026303-RA:cds"/>
    </source>
</evidence>
<comment type="catalytic activity">
    <reaction evidence="1">
        <text>a (3Z)-enoyl-CoA = a 4-saturated (2E)-enoyl-CoA</text>
        <dbReference type="Rhea" id="RHEA:45900"/>
        <dbReference type="ChEBI" id="CHEBI:85097"/>
        <dbReference type="ChEBI" id="CHEBI:85489"/>
        <dbReference type="EC" id="5.3.3.8"/>
    </reaction>
</comment>
<dbReference type="EnsemblPlants" id="AUR62026303-RA">
    <property type="protein sequence ID" value="AUR62026303-RA:cds"/>
    <property type="gene ID" value="AUR62026303"/>
</dbReference>
<dbReference type="OrthoDB" id="410701at2759"/>
<protein>
    <recommendedName>
        <fullName evidence="5">Delta(3)-Delta(2)-enoyl-CoA isomerase</fullName>
        <ecNumber evidence="5">5.3.3.8</ecNumber>
    </recommendedName>
</protein>
<reference evidence="7" key="1">
    <citation type="journal article" date="2017" name="Nature">
        <title>The genome of Chenopodium quinoa.</title>
        <authorList>
            <person name="Jarvis D.E."/>
            <person name="Ho Y.S."/>
            <person name="Lightfoot D.J."/>
            <person name="Schmoeckel S.M."/>
            <person name="Li B."/>
            <person name="Borm T.J.A."/>
            <person name="Ohyanagi H."/>
            <person name="Mineta K."/>
            <person name="Michell C.T."/>
            <person name="Saber N."/>
            <person name="Kharbatia N.M."/>
            <person name="Rupper R.R."/>
            <person name="Sharp A.R."/>
            <person name="Dally N."/>
            <person name="Boughton B.A."/>
            <person name="Woo Y.H."/>
            <person name="Gao G."/>
            <person name="Schijlen E.G.W.M."/>
            <person name="Guo X."/>
            <person name="Momin A.A."/>
            <person name="Negrao S."/>
            <person name="Al-Babili S."/>
            <person name="Gehring C."/>
            <person name="Roessner U."/>
            <person name="Jung C."/>
            <person name="Murphy K."/>
            <person name="Arold S.T."/>
            <person name="Gojobori T."/>
            <person name="van der Linden C.G."/>
            <person name="van Loo E.N."/>
            <person name="Jellen E.N."/>
            <person name="Maughan P.J."/>
            <person name="Tester M."/>
        </authorList>
    </citation>
    <scope>NUCLEOTIDE SEQUENCE [LARGE SCALE GENOMIC DNA]</scope>
    <source>
        <strain evidence="7">cv. PI 614886</strain>
    </source>
</reference>
<evidence type="ECO:0000313" key="8">
    <source>
        <dbReference type="Proteomes" id="UP000596660"/>
    </source>
</evidence>
<dbReference type="PANTHER" id="PTHR11941">
    <property type="entry name" value="ENOYL-COA HYDRATASE-RELATED"/>
    <property type="match status" value="1"/>
</dbReference>
<keyword evidence="8" id="KW-1185">Reference proteome</keyword>
<dbReference type="Gene3D" id="3.90.226.10">
    <property type="entry name" value="2-enoyl-CoA Hydratase, Chain A, domain 1"/>
    <property type="match status" value="1"/>
</dbReference>
<gene>
    <name evidence="7" type="primary">LOC110698070</name>
</gene>
<proteinExistence type="inferred from homology"/>
<dbReference type="Proteomes" id="UP000596660">
    <property type="component" value="Unplaced"/>
</dbReference>
<dbReference type="GO" id="GO:0006635">
    <property type="term" value="P:fatty acid beta-oxidation"/>
    <property type="evidence" value="ECO:0007669"/>
    <property type="project" value="TreeGrafter"/>
</dbReference>